<keyword evidence="2 6" id="KW-0812">Transmembrane</keyword>
<evidence type="ECO:0000256" key="6">
    <source>
        <dbReference type="SAM" id="Phobius"/>
    </source>
</evidence>
<accession>A0A9N8E4R7</accession>
<evidence type="ECO:0000256" key="5">
    <source>
        <dbReference type="SAM" id="MobiDB-lite"/>
    </source>
</evidence>
<feature type="compositionally biased region" description="Polar residues" evidence="5">
    <location>
        <begin position="38"/>
        <end position="49"/>
    </location>
</feature>
<dbReference type="OrthoDB" id="430821at2759"/>
<feature type="transmembrane region" description="Helical" evidence="6">
    <location>
        <begin position="197"/>
        <end position="220"/>
    </location>
</feature>
<comment type="caution">
    <text evidence="7">The sequence shown here is derived from an EMBL/GenBank/DDBJ whole genome shotgun (WGS) entry which is preliminary data.</text>
</comment>
<evidence type="ECO:0000256" key="4">
    <source>
        <dbReference type="ARBA" id="ARBA00023136"/>
    </source>
</evidence>
<feature type="compositionally biased region" description="Low complexity" evidence="5">
    <location>
        <begin position="83"/>
        <end position="92"/>
    </location>
</feature>
<evidence type="ECO:0000256" key="3">
    <source>
        <dbReference type="ARBA" id="ARBA00022989"/>
    </source>
</evidence>
<dbReference type="AlphaFoldDB" id="A0A9N8E4R7"/>
<feature type="compositionally biased region" description="Low complexity" evidence="5">
    <location>
        <begin position="51"/>
        <end position="63"/>
    </location>
</feature>
<feature type="compositionally biased region" description="Polar residues" evidence="5">
    <location>
        <begin position="64"/>
        <end position="81"/>
    </location>
</feature>
<proteinExistence type="predicted"/>
<name>A0A9N8E4R7_9STRA</name>
<dbReference type="EMBL" id="CAICTM010000649">
    <property type="protein sequence ID" value="CAB9514383.1"/>
    <property type="molecule type" value="Genomic_DNA"/>
</dbReference>
<dbReference type="Pfam" id="PF10507">
    <property type="entry name" value="TMEM65"/>
    <property type="match status" value="1"/>
</dbReference>
<keyword evidence="3 6" id="KW-1133">Transmembrane helix</keyword>
<evidence type="ECO:0000256" key="1">
    <source>
        <dbReference type="ARBA" id="ARBA00004141"/>
    </source>
</evidence>
<evidence type="ECO:0000256" key="2">
    <source>
        <dbReference type="ARBA" id="ARBA00022692"/>
    </source>
</evidence>
<dbReference type="GO" id="GO:0005739">
    <property type="term" value="C:mitochondrion"/>
    <property type="evidence" value="ECO:0007669"/>
    <property type="project" value="TreeGrafter"/>
</dbReference>
<keyword evidence="8" id="KW-1185">Reference proteome</keyword>
<keyword evidence="4 6" id="KW-0472">Membrane</keyword>
<dbReference type="PANTHER" id="PTHR21706:SF15">
    <property type="entry name" value="TRANSMEMBRANE PROTEIN 65"/>
    <property type="match status" value="1"/>
</dbReference>
<comment type="subcellular location">
    <subcellularLocation>
        <location evidence="1">Membrane</location>
        <topology evidence="1">Multi-pass membrane protein</topology>
    </subcellularLocation>
</comment>
<sequence length="379" mass="40998">MHPAARSVSRRGLMLLLPQQSNRMAVLVVSRSFSRRITASHRPTNMRNISTRKTTTSSSNNSKQHQPLHSSATTQQSTLSIEQAAAKKQQQALAESTPTAPTMDQLKVLFTASAIPMIGFGVMDNLVMIQAGQFIDSTLGVTMGLATMSAAAAGQVVSDVSGVIFGGSLERFLHRYKLIQPSNLTVAQRSLPICRNVALLGAVIGVAFGCALGASCLLFMDLAARERAERAIQLQGVLNDMMMAAGDLQCESCIIHLANMPAIEKQFSTTQQETGKTRIKVLTSTQQTQTETPSLAQRAAETGSSLTNDDNSILCTPIMTYSENDNENENNNTEKQENVVAVLEFHTKADAIHGFTEADKKAAKVMARHIAIFMNRLSD</sequence>
<gene>
    <name evidence="7" type="ORF">SEMRO_650_G181390.1</name>
</gene>
<dbReference type="GO" id="GO:0016020">
    <property type="term" value="C:membrane"/>
    <property type="evidence" value="ECO:0007669"/>
    <property type="project" value="UniProtKB-SubCell"/>
</dbReference>
<protein>
    <submittedName>
        <fullName evidence="7">Transmembrane protein 65</fullName>
    </submittedName>
</protein>
<organism evidence="7 8">
    <name type="scientific">Seminavis robusta</name>
    <dbReference type="NCBI Taxonomy" id="568900"/>
    <lineage>
        <taxon>Eukaryota</taxon>
        <taxon>Sar</taxon>
        <taxon>Stramenopiles</taxon>
        <taxon>Ochrophyta</taxon>
        <taxon>Bacillariophyta</taxon>
        <taxon>Bacillariophyceae</taxon>
        <taxon>Bacillariophycidae</taxon>
        <taxon>Naviculales</taxon>
        <taxon>Naviculaceae</taxon>
        <taxon>Seminavis</taxon>
    </lineage>
</organism>
<feature type="compositionally biased region" description="Polar residues" evidence="5">
    <location>
        <begin position="302"/>
        <end position="311"/>
    </location>
</feature>
<feature type="region of interest" description="Disordered" evidence="5">
    <location>
        <begin position="38"/>
        <end position="98"/>
    </location>
</feature>
<dbReference type="Proteomes" id="UP001153069">
    <property type="component" value="Unassembled WGS sequence"/>
</dbReference>
<feature type="region of interest" description="Disordered" evidence="5">
    <location>
        <begin position="284"/>
        <end position="311"/>
    </location>
</feature>
<reference evidence="7" key="1">
    <citation type="submission" date="2020-06" db="EMBL/GenBank/DDBJ databases">
        <authorList>
            <consortium name="Plant Systems Biology data submission"/>
        </authorList>
    </citation>
    <scope>NUCLEOTIDE SEQUENCE</scope>
    <source>
        <strain evidence="7">D6</strain>
    </source>
</reference>
<evidence type="ECO:0000313" key="8">
    <source>
        <dbReference type="Proteomes" id="UP001153069"/>
    </source>
</evidence>
<dbReference type="PANTHER" id="PTHR21706">
    <property type="entry name" value="TRANSMEMBRANE PROTEIN 65"/>
    <property type="match status" value="1"/>
</dbReference>
<dbReference type="InterPro" id="IPR019537">
    <property type="entry name" value="TMEM65"/>
</dbReference>
<evidence type="ECO:0000313" key="7">
    <source>
        <dbReference type="EMBL" id="CAB9514383.1"/>
    </source>
</evidence>